<accession>A0A7R9VL53</accession>
<keyword evidence="1" id="KW-0472">Membrane</keyword>
<evidence type="ECO:0000256" key="1">
    <source>
        <dbReference type="SAM" id="Phobius"/>
    </source>
</evidence>
<dbReference type="EMBL" id="HBED01008374">
    <property type="protein sequence ID" value="CAD8298787.1"/>
    <property type="molecule type" value="Transcribed_RNA"/>
</dbReference>
<keyword evidence="1" id="KW-1133">Transmembrane helix</keyword>
<reference evidence="2" key="1">
    <citation type="submission" date="2021-01" db="EMBL/GenBank/DDBJ databases">
        <authorList>
            <person name="Corre E."/>
            <person name="Pelletier E."/>
            <person name="Niang G."/>
            <person name="Scheremetjew M."/>
            <person name="Finn R."/>
            <person name="Kale V."/>
            <person name="Holt S."/>
            <person name="Cochrane G."/>
            <person name="Meng A."/>
            <person name="Brown T."/>
            <person name="Cohen L."/>
        </authorList>
    </citation>
    <scope>NUCLEOTIDE SEQUENCE</scope>
    <source>
        <strain evidence="2">CCMP147</strain>
    </source>
</reference>
<proteinExistence type="predicted"/>
<name>A0A7R9VL53_9STRA</name>
<sequence length="407" mass="45937">MLRTWTLCVKNQLSTSNPQAHKTARFSLAVRCRKLLAYCCSATARNLVMWLQTILFYLLLGLPCRTASFVVRSPAPFGFSKSRGCQILHFHPPPSAIPCPFLVLSMTDVVDADFYHDEMETKSESTRPKTLVDLSLDSDPEMKDVLVEFVELTPSGNQKSIDCKLPFTIDLEGASYAVGTPSDPMVAVVTDDDSGEIVMLDVDDDSNEELFQIAAAGLVKYMGEDLRLKRTPRVLTVDGDLNSYTNKWIQEENVSTEDFLMTEDENDEFFDEFFRDELGPNYEEEFLLDENDKEAEEAMNLFSVPGLGTEKHDEKGIQEMLREITSGIDLALKYELDGTKALPLFPFKGPDDKTYALVQITQPLLLIGKEDPNIDIAQRLLLNTEESAKILPQVRSEFRDLMERNNL</sequence>
<evidence type="ECO:0000313" key="2">
    <source>
        <dbReference type="EMBL" id="CAD8298787.1"/>
    </source>
</evidence>
<organism evidence="2">
    <name type="scientific">Pseudictyota dubia</name>
    <dbReference type="NCBI Taxonomy" id="2749911"/>
    <lineage>
        <taxon>Eukaryota</taxon>
        <taxon>Sar</taxon>
        <taxon>Stramenopiles</taxon>
        <taxon>Ochrophyta</taxon>
        <taxon>Bacillariophyta</taxon>
        <taxon>Mediophyceae</taxon>
        <taxon>Biddulphiophycidae</taxon>
        <taxon>Eupodiscales</taxon>
        <taxon>Odontellaceae</taxon>
        <taxon>Pseudictyota</taxon>
    </lineage>
</organism>
<keyword evidence="1" id="KW-0812">Transmembrane</keyword>
<gene>
    <name evidence="2" type="ORF">TDUB1175_LOCUS4089</name>
</gene>
<feature type="transmembrane region" description="Helical" evidence="1">
    <location>
        <begin position="35"/>
        <end position="60"/>
    </location>
</feature>
<protein>
    <submittedName>
        <fullName evidence="2">Uncharacterized protein</fullName>
    </submittedName>
</protein>
<dbReference type="AlphaFoldDB" id="A0A7R9VL53"/>